<protein>
    <recommendedName>
        <fullName evidence="3">IPT/TIG domain-containing protein</fullName>
    </recommendedName>
</protein>
<proteinExistence type="predicted"/>
<dbReference type="PROSITE" id="PS51257">
    <property type="entry name" value="PROKAR_LIPOPROTEIN"/>
    <property type="match status" value="1"/>
</dbReference>
<reference evidence="2" key="1">
    <citation type="journal article" date="2019" name="Int. J. Syst. Evol. Microbiol.">
        <title>The Global Catalogue of Microorganisms (GCM) 10K type strain sequencing project: providing services to taxonomists for standard genome sequencing and annotation.</title>
        <authorList>
            <consortium name="The Broad Institute Genomics Platform"/>
            <consortium name="The Broad Institute Genome Sequencing Center for Infectious Disease"/>
            <person name="Wu L."/>
            <person name="Ma J."/>
        </authorList>
    </citation>
    <scope>NUCLEOTIDE SEQUENCE [LARGE SCALE GENOMIC DNA]</scope>
    <source>
        <strain evidence="2">KCTC 22209</strain>
    </source>
</reference>
<evidence type="ECO:0008006" key="3">
    <source>
        <dbReference type="Google" id="ProtNLM"/>
    </source>
</evidence>
<dbReference type="EMBL" id="JBHUPE010000001">
    <property type="protein sequence ID" value="MFD2902570.1"/>
    <property type="molecule type" value="Genomic_DNA"/>
</dbReference>
<dbReference type="Proteomes" id="UP001597509">
    <property type="component" value="Unassembled WGS sequence"/>
</dbReference>
<dbReference type="RefSeq" id="WP_380917639.1">
    <property type="nucleotide sequence ID" value="NZ_JBHUPE010000001.1"/>
</dbReference>
<evidence type="ECO:0000313" key="2">
    <source>
        <dbReference type="Proteomes" id="UP001597509"/>
    </source>
</evidence>
<evidence type="ECO:0000313" key="1">
    <source>
        <dbReference type="EMBL" id="MFD2902570.1"/>
    </source>
</evidence>
<comment type="caution">
    <text evidence="1">The sequence shown here is derived from an EMBL/GenBank/DDBJ whole genome shotgun (WGS) entry which is preliminary data.</text>
</comment>
<sequence length="564" mass="63745">MKGILISYLACLCFFVSCKKVEKIVETVPDSKAIQIETLINENADESSITFSGRLLYLNDETILDHGFVLEYEYQNNVEKKEIRYSLGNKAITGKINHTIKFPAEIENATLIKYYYYVKTDKDLYRGESTSVAFNWYDIEYNNDFTASPNDKITINGDFKKIKDKYTLYANYDSKEEIPFTVGNDLNTLTYTIPTDQIHGNTMNPILLNKSHATGVYGSASLPSVKIVGKLEEPTNYSYMYSEKITLKGLGLSGTLKEPFYILFGNNSLPYQPEMDLSTLAYKQPAKSYKLGYFNGKDSVFFKQKITVKQPLANALQFYVAEVHPGSSGTFIGLDFSQYGESDLTTYSVGNKPAYVRSNWTGIHEFTIDNIPEGEYPLSATSPFFTYTSQAKIKVKKLRPTTIAQNRGYYDHLVKITGNFRAGIPYLVKLGNHDAGISSQSLRDGQINVLIPPIPAGTYPVSVGYRGKDDQEYISKTNFNVEVLAPEFTDFYPKKGKAGDQITLVGKGIYYGMIYFGGRLVWRESGFDEIKFTIPRDIQFKGKIEINLLFGDKWIKGKETFELI</sequence>
<gene>
    <name evidence="1" type="ORF">ACFS6I_01440</name>
</gene>
<name>A0ABW5YR95_9SPHI</name>
<keyword evidence="2" id="KW-1185">Reference proteome</keyword>
<organism evidence="1 2">
    <name type="scientific">Sphingobacterium anhuiense</name>
    <dbReference type="NCBI Taxonomy" id="493780"/>
    <lineage>
        <taxon>Bacteria</taxon>
        <taxon>Pseudomonadati</taxon>
        <taxon>Bacteroidota</taxon>
        <taxon>Sphingobacteriia</taxon>
        <taxon>Sphingobacteriales</taxon>
        <taxon>Sphingobacteriaceae</taxon>
        <taxon>Sphingobacterium</taxon>
    </lineage>
</organism>
<accession>A0ABW5YR95</accession>